<keyword evidence="4" id="KW-1185">Reference proteome</keyword>
<dbReference type="AlphaFoldDB" id="A0A1X7IHG0"/>
<reference evidence="4" key="1">
    <citation type="submission" date="2017-04" db="EMBL/GenBank/DDBJ databases">
        <authorList>
            <person name="Varghese N."/>
            <person name="Submissions S."/>
        </authorList>
    </citation>
    <scope>NUCLEOTIDE SEQUENCE [LARGE SCALE GENOMIC DNA]</scope>
    <source>
        <strain evidence="4">DSM 4125</strain>
    </source>
</reference>
<feature type="transmembrane region" description="Helical" evidence="1">
    <location>
        <begin position="5"/>
        <end position="27"/>
    </location>
</feature>
<organism evidence="3 4">
    <name type="scientific">Marivirga sericea</name>
    <dbReference type="NCBI Taxonomy" id="1028"/>
    <lineage>
        <taxon>Bacteria</taxon>
        <taxon>Pseudomonadati</taxon>
        <taxon>Bacteroidota</taxon>
        <taxon>Cytophagia</taxon>
        <taxon>Cytophagales</taxon>
        <taxon>Marivirgaceae</taxon>
        <taxon>Marivirga</taxon>
    </lineage>
</organism>
<name>A0A1X7IHG0_9BACT</name>
<keyword evidence="1" id="KW-0472">Membrane</keyword>
<protein>
    <recommendedName>
        <fullName evidence="2">Flavinylation-associated cytochrome domain-containing protein</fullName>
    </recommendedName>
</protein>
<keyword evidence="1" id="KW-0812">Transmembrane</keyword>
<feature type="domain" description="Flavinylation-associated cytochrome" evidence="2">
    <location>
        <begin position="6"/>
        <end position="53"/>
    </location>
</feature>
<feature type="transmembrane region" description="Helical" evidence="1">
    <location>
        <begin position="33"/>
        <end position="53"/>
    </location>
</feature>
<gene>
    <name evidence="3" type="ORF">SAMN05661096_00623</name>
</gene>
<sequence>MNRRILAVTLLLTLIILTGTGLIMYFTPFQKRIASIHTVFALLFMLAILFHMVNNKLPMKNYLIGKRLARFKKFQVPLIILVIVLLTTGLYHEVPVLNSLYSYGNALRNQQAGKSEENFNYQIIEVDKALGNHRISVELKKGAAFQYPLFAIWAEDTLGNYIETLYISRVIASSTFDYGVKEGDEWKASTKRRPEALPRWSHQRGILASDGLYVPIDNPIDLDGVSGATPTSNFIVNVKSDMNSHSDFKIFLEVNQSYDWNNYYSKDKFPNDKIYSGDGKVGQPSLVYEAIVNQEELISKSHKIMKLIGHGHHSGKDGTLYKDLSQITTAKNIIDRIILTIE</sequence>
<proteinExistence type="predicted"/>
<evidence type="ECO:0000259" key="2">
    <source>
        <dbReference type="Pfam" id="PF14358"/>
    </source>
</evidence>
<dbReference type="Pfam" id="PF14358">
    <property type="entry name" value="DUF4405"/>
    <property type="match status" value="1"/>
</dbReference>
<dbReference type="EMBL" id="FXAW01000001">
    <property type="protein sequence ID" value="SMG13743.1"/>
    <property type="molecule type" value="Genomic_DNA"/>
</dbReference>
<keyword evidence="1" id="KW-1133">Transmembrane helix</keyword>
<accession>A0A1X7IHG0</accession>
<evidence type="ECO:0000313" key="3">
    <source>
        <dbReference type="EMBL" id="SMG13743.1"/>
    </source>
</evidence>
<dbReference type="InterPro" id="IPR025517">
    <property type="entry name" value="DUF4405"/>
</dbReference>
<feature type="transmembrane region" description="Helical" evidence="1">
    <location>
        <begin position="74"/>
        <end position="92"/>
    </location>
</feature>
<dbReference type="Proteomes" id="UP000193804">
    <property type="component" value="Unassembled WGS sequence"/>
</dbReference>
<dbReference type="STRING" id="1028.SAMN05661096_00623"/>
<evidence type="ECO:0000313" key="4">
    <source>
        <dbReference type="Proteomes" id="UP000193804"/>
    </source>
</evidence>
<evidence type="ECO:0000256" key="1">
    <source>
        <dbReference type="SAM" id="Phobius"/>
    </source>
</evidence>